<dbReference type="KEGG" id="nss:113430526"/>
<protein>
    <submittedName>
        <fullName evidence="3">Ras and Rab interactor 2-like</fullName>
    </submittedName>
</protein>
<dbReference type="Proteomes" id="UP000504612">
    <property type="component" value="Unplaced"/>
</dbReference>
<evidence type="ECO:0000256" key="1">
    <source>
        <dbReference type="SAM" id="MobiDB-lite"/>
    </source>
</evidence>
<evidence type="ECO:0000313" key="2">
    <source>
        <dbReference type="Proteomes" id="UP000504612"/>
    </source>
</evidence>
<proteinExistence type="predicted"/>
<feature type="non-terminal residue" evidence="3">
    <location>
        <position position="100"/>
    </location>
</feature>
<sequence length="100" mass="11128">MTETMVDASKEHMGAGSRSQETVGRKPSSRIPLLDRLSATRGIWELMDVQPEQIKRLLSSHQPGSFIVARNGNAAGKTLFLRLPESDNKMVDLFPLEDHP</sequence>
<evidence type="ECO:0000313" key="3">
    <source>
        <dbReference type="RefSeq" id="XP_026548749.1"/>
    </source>
</evidence>
<gene>
    <name evidence="3" type="primary">LOC113430526</name>
</gene>
<organism evidence="2 3">
    <name type="scientific">Notechis scutatus</name>
    <name type="common">mainland tiger snake</name>
    <dbReference type="NCBI Taxonomy" id="8663"/>
    <lineage>
        <taxon>Eukaryota</taxon>
        <taxon>Metazoa</taxon>
        <taxon>Chordata</taxon>
        <taxon>Craniata</taxon>
        <taxon>Vertebrata</taxon>
        <taxon>Euteleostomi</taxon>
        <taxon>Lepidosauria</taxon>
        <taxon>Squamata</taxon>
        <taxon>Bifurcata</taxon>
        <taxon>Unidentata</taxon>
        <taxon>Episquamata</taxon>
        <taxon>Toxicofera</taxon>
        <taxon>Serpentes</taxon>
        <taxon>Colubroidea</taxon>
        <taxon>Elapidae</taxon>
        <taxon>Hydrophiinae</taxon>
        <taxon>Notechis</taxon>
    </lineage>
</organism>
<accession>A0A6J1W8I2</accession>
<dbReference type="GeneID" id="113430526"/>
<dbReference type="RefSeq" id="XP_026548749.1">
    <property type="nucleotide sequence ID" value="XM_026692964.1"/>
</dbReference>
<dbReference type="AlphaFoldDB" id="A0A6J1W8I2"/>
<feature type="region of interest" description="Disordered" evidence="1">
    <location>
        <begin position="1"/>
        <end position="29"/>
    </location>
</feature>
<name>A0A6J1W8I2_9SAUR</name>
<keyword evidence="2" id="KW-1185">Reference proteome</keyword>
<reference evidence="3" key="1">
    <citation type="submission" date="2025-08" db="UniProtKB">
        <authorList>
            <consortium name="RefSeq"/>
        </authorList>
    </citation>
    <scope>IDENTIFICATION</scope>
</reference>